<reference evidence="1" key="1">
    <citation type="submission" date="2020-02" db="EMBL/GenBank/DDBJ databases">
        <authorList>
            <person name="Shen X.-R."/>
            <person name="Zhang Y.-X."/>
        </authorList>
    </citation>
    <scope>NUCLEOTIDE SEQUENCE</scope>
    <source>
        <strain evidence="1">SYP-B3998</strain>
    </source>
</reference>
<dbReference type="SUPFAM" id="SSF56801">
    <property type="entry name" value="Acetyl-CoA synthetase-like"/>
    <property type="match status" value="1"/>
</dbReference>
<proteinExistence type="predicted"/>
<protein>
    <submittedName>
        <fullName evidence="1">Uncharacterized protein</fullName>
    </submittedName>
</protein>
<sequence length="64" mass="7174">MGCMIHRFDPLNDQGISVPIGVPADNVKLYFLDADCQPVPVLMAGELYIHDIARGYRKRVDLTD</sequence>
<name>A0A6G3ZXG5_9BACL</name>
<organism evidence="1">
    <name type="scientific">Paenibacillus sp. SYP-B3998</name>
    <dbReference type="NCBI Taxonomy" id="2678564"/>
    <lineage>
        <taxon>Bacteria</taxon>
        <taxon>Bacillati</taxon>
        <taxon>Bacillota</taxon>
        <taxon>Bacilli</taxon>
        <taxon>Bacillales</taxon>
        <taxon>Paenibacillaceae</taxon>
        <taxon>Paenibacillus</taxon>
    </lineage>
</organism>
<dbReference type="EMBL" id="JAAIKC010000003">
    <property type="protein sequence ID" value="NEW06738.1"/>
    <property type="molecule type" value="Genomic_DNA"/>
</dbReference>
<dbReference type="Gene3D" id="2.30.38.10">
    <property type="entry name" value="Luciferase, Domain 3"/>
    <property type="match status" value="1"/>
</dbReference>
<comment type="caution">
    <text evidence="1">The sequence shown here is derived from an EMBL/GenBank/DDBJ whole genome shotgun (WGS) entry which is preliminary data.</text>
</comment>
<evidence type="ECO:0000313" key="1">
    <source>
        <dbReference type="EMBL" id="NEW06738.1"/>
    </source>
</evidence>
<dbReference type="AlphaFoldDB" id="A0A6G3ZXG5"/>
<accession>A0A6G3ZXG5</accession>
<gene>
    <name evidence="1" type="ORF">GK047_12005</name>
</gene>